<organism evidence="1">
    <name type="scientific">Entomoneis paludosa</name>
    <dbReference type="NCBI Taxonomy" id="265537"/>
    <lineage>
        <taxon>Eukaryota</taxon>
        <taxon>Sar</taxon>
        <taxon>Stramenopiles</taxon>
        <taxon>Ochrophyta</taxon>
        <taxon>Bacillariophyta</taxon>
        <taxon>Bacillariophyceae</taxon>
        <taxon>Bacillariophycidae</taxon>
        <taxon>Entomoneidaceae</taxon>
        <taxon>Entomoneis</taxon>
    </lineage>
</organism>
<name>A0A7S2VCE6_9STRA</name>
<gene>
    <name evidence="1" type="ORF">APAL1065_LOCUS4570</name>
</gene>
<sequence>MSSSSAIPLPTWSIVTSFLSHDEATKLVDSIPALKSSTTTLFDRKHWRGESATGDHPRCTDIIPTENENGVVHSVSIDFRWCDQGWGNKKGRLSIVAHNHVIDQRDDDSRRGHNNFQDGRIVCQTGIAPQIVEKEQLQFYPQPNEHYSLWYQVGGGGGHELTVENVQICTVYFDNEFV</sequence>
<proteinExistence type="predicted"/>
<evidence type="ECO:0000313" key="1">
    <source>
        <dbReference type="EMBL" id="CAD9949316.1"/>
    </source>
</evidence>
<protein>
    <submittedName>
        <fullName evidence="1">Uncharacterized protein</fullName>
    </submittedName>
</protein>
<dbReference type="EMBL" id="HBHT01006844">
    <property type="protein sequence ID" value="CAD9949316.1"/>
    <property type="molecule type" value="Transcribed_RNA"/>
</dbReference>
<reference evidence="1" key="1">
    <citation type="submission" date="2021-01" db="EMBL/GenBank/DDBJ databases">
        <authorList>
            <person name="Corre E."/>
            <person name="Pelletier E."/>
            <person name="Niang G."/>
            <person name="Scheremetjew M."/>
            <person name="Finn R."/>
            <person name="Kale V."/>
            <person name="Holt S."/>
            <person name="Cochrane G."/>
            <person name="Meng A."/>
            <person name="Brown T."/>
            <person name="Cohen L."/>
        </authorList>
    </citation>
    <scope>NUCLEOTIDE SEQUENCE</scope>
    <source>
        <strain evidence="1">CCMP125</strain>
    </source>
</reference>
<accession>A0A7S2VCE6</accession>
<dbReference type="AlphaFoldDB" id="A0A7S2VCE6"/>